<dbReference type="GeneID" id="132536903"/>
<comment type="function">
    <text evidence="4">Stores iron in a soluble, non-toxic, readily available form. Important for iron homeostasis. Iron is taken up in the ferrous form and deposited as ferric hydroxides after oxidation. Also plays a role in delivery of iron to cells. Mediates iron uptake in capsule cells of the developing kidney. Delivery to lysosomes by the cargo receptor NCOA4 for autophagic degradation and release or iron.</text>
</comment>
<dbReference type="InterPro" id="IPR008331">
    <property type="entry name" value="Ferritin_DPS_dom"/>
</dbReference>
<evidence type="ECO:0000256" key="1">
    <source>
        <dbReference type="ARBA" id="ARBA00007513"/>
    </source>
</evidence>
<reference evidence="7 8" key="1">
    <citation type="submission" date="2025-05" db="UniProtKB">
        <authorList>
            <consortium name="RefSeq"/>
        </authorList>
    </citation>
    <scope>NUCLEOTIDE SEQUENCE [LARGE SCALE GENOMIC DNA]</scope>
</reference>
<comment type="subcellular location">
    <subcellularLocation>
        <location evidence="3">Autolysosome</location>
    </subcellularLocation>
</comment>
<evidence type="ECO:0000313" key="8">
    <source>
        <dbReference type="RefSeq" id="XP_060032738.1"/>
    </source>
</evidence>
<dbReference type="SUPFAM" id="SSF47240">
    <property type="entry name" value="Ferritin-like"/>
    <property type="match status" value="1"/>
</dbReference>
<dbReference type="InterPro" id="IPR012347">
    <property type="entry name" value="Ferritin-like"/>
</dbReference>
<comment type="similarity">
    <text evidence="1">Belongs to the ferritin family.</text>
</comment>
<evidence type="ECO:0000256" key="2">
    <source>
        <dbReference type="ARBA" id="ARBA00040044"/>
    </source>
</evidence>
<dbReference type="Proteomes" id="UP001652624">
    <property type="component" value="Chromosome 2"/>
</dbReference>
<evidence type="ECO:0000313" key="7">
    <source>
        <dbReference type="Proteomes" id="UP001652624"/>
    </source>
</evidence>
<proteinExistence type="inferred from homology"/>
<keyword evidence="7" id="KW-1185">Reference proteome</keyword>
<protein>
    <recommendedName>
        <fullName evidence="2">Ferritin light chain</fullName>
    </recommendedName>
</protein>
<comment type="subunit">
    <text evidence="5">Oligomer of 24 subunits. There are two types of subunits: L (light) chain and H (heavy) chain. The major chain can be light or heavy, depending on the species and tissue type. The functional molecule forms a roughly spherical shell with a diameter of 12 nm and contains a central cavity into which the insoluble mineral iron core is deposited. Interacts with NCOA4.</text>
</comment>
<sequence>MQPYVRGQIYLGLDKVMKDALYLHYRAFRLYAPVGLHLLKAAGALEEGGLFLCELSEERQEGYFRLLTTVRENYRGDMLFRMPERKPRKWKGVLSVMEYAMNLEKELDLAVRILYTQASNTGKSELCDLLRTHFLEGEQKVLEQMQAHLGTVRSLEAKKKQSQRVQYSLKPKDEGQQESVASNEPLCLPIFRTSAQLNLQPQDNSADD</sequence>
<evidence type="ECO:0000259" key="6">
    <source>
        <dbReference type="Pfam" id="PF00210"/>
    </source>
</evidence>
<dbReference type="PANTHER" id="PTHR11431">
    <property type="entry name" value="FERRITIN"/>
    <property type="match status" value="1"/>
</dbReference>
<dbReference type="Pfam" id="PF00210">
    <property type="entry name" value="Ferritin"/>
    <property type="match status" value="1"/>
</dbReference>
<gene>
    <name evidence="9" type="primary">LOC132536903</name>
    <name evidence="8" type="synonym">LOC132533880</name>
</gene>
<evidence type="ECO:0000313" key="9">
    <source>
        <dbReference type="RefSeq" id="XP_060042364.1"/>
    </source>
</evidence>
<dbReference type="PANTHER" id="PTHR11431:SF47">
    <property type="entry name" value="FERRITIN LIGHT CHAIN"/>
    <property type="match status" value="1"/>
</dbReference>
<evidence type="ECO:0000256" key="4">
    <source>
        <dbReference type="ARBA" id="ARBA00045578"/>
    </source>
</evidence>
<dbReference type="RefSeq" id="XP_060032738.1">
    <property type="nucleotide sequence ID" value="XM_060176755.1"/>
</dbReference>
<dbReference type="Gene3D" id="1.20.1260.10">
    <property type="match status" value="1"/>
</dbReference>
<evidence type="ECO:0000256" key="3">
    <source>
        <dbReference type="ARBA" id="ARBA00044942"/>
    </source>
</evidence>
<organism evidence="7 9">
    <name type="scientific">Erinaceus europaeus</name>
    <name type="common">Western European hedgehog</name>
    <dbReference type="NCBI Taxonomy" id="9365"/>
    <lineage>
        <taxon>Eukaryota</taxon>
        <taxon>Metazoa</taxon>
        <taxon>Chordata</taxon>
        <taxon>Craniata</taxon>
        <taxon>Vertebrata</taxon>
        <taxon>Euteleostomi</taxon>
        <taxon>Mammalia</taxon>
        <taxon>Eutheria</taxon>
        <taxon>Laurasiatheria</taxon>
        <taxon>Eulipotyphla</taxon>
        <taxon>Erinaceidae</taxon>
        <taxon>Erinaceinae</taxon>
        <taxon>Erinaceus</taxon>
    </lineage>
</organism>
<dbReference type="InterPro" id="IPR001519">
    <property type="entry name" value="Ferritin"/>
</dbReference>
<dbReference type="InterPro" id="IPR009078">
    <property type="entry name" value="Ferritin-like_SF"/>
</dbReference>
<dbReference type="RefSeq" id="XP_060042364.1">
    <property type="nucleotide sequence ID" value="XM_060186381.1"/>
</dbReference>
<accession>A0ABM3X0K8</accession>
<name>A0ABM3X0K8_ERIEU</name>
<feature type="domain" description="Ferritin/DPS" evidence="6">
    <location>
        <begin position="84"/>
        <end position="153"/>
    </location>
</feature>
<evidence type="ECO:0000256" key="5">
    <source>
        <dbReference type="ARBA" id="ARBA00047045"/>
    </source>
</evidence>